<organism evidence="1 2">
    <name type="scientific">Eruca vesicaria subsp. sativa</name>
    <name type="common">Garden rocket</name>
    <name type="synonym">Eruca sativa</name>
    <dbReference type="NCBI Taxonomy" id="29727"/>
    <lineage>
        <taxon>Eukaryota</taxon>
        <taxon>Viridiplantae</taxon>
        <taxon>Streptophyta</taxon>
        <taxon>Embryophyta</taxon>
        <taxon>Tracheophyta</taxon>
        <taxon>Spermatophyta</taxon>
        <taxon>Magnoliopsida</taxon>
        <taxon>eudicotyledons</taxon>
        <taxon>Gunneridae</taxon>
        <taxon>Pentapetalae</taxon>
        <taxon>rosids</taxon>
        <taxon>malvids</taxon>
        <taxon>Brassicales</taxon>
        <taxon>Brassicaceae</taxon>
        <taxon>Brassiceae</taxon>
        <taxon>Eruca</taxon>
    </lineage>
</organism>
<protein>
    <submittedName>
        <fullName evidence="1">Uncharacterized protein</fullName>
    </submittedName>
</protein>
<evidence type="ECO:0000313" key="1">
    <source>
        <dbReference type="EMBL" id="CAH8312102.1"/>
    </source>
</evidence>
<keyword evidence="2" id="KW-1185">Reference proteome</keyword>
<dbReference type="EMBL" id="CAKOAT010074266">
    <property type="protein sequence ID" value="CAH8312102.1"/>
    <property type="molecule type" value="Genomic_DNA"/>
</dbReference>
<name>A0ABC8J7U2_ERUVS</name>
<gene>
    <name evidence="1" type="ORF">ERUC_LOCUS6127</name>
</gene>
<comment type="caution">
    <text evidence="1">The sequence shown here is derived from an EMBL/GenBank/DDBJ whole genome shotgun (WGS) entry which is preliminary data.</text>
</comment>
<evidence type="ECO:0000313" key="2">
    <source>
        <dbReference type="Proteomes" id="UP001642260"/>
    </source>
</evidence>
<sequence>MPAFNLQELDDVADEYDDALRQIIQLSSVRPLALDEWNYVLDAVKRARAQGFELLEWFFPLTVAGDIPVFSTGLYRMETRFVRDNYPWTLINGRYGGYAVHYIENPQEDDHDWVQTLRGTYCDLPLDGRFLRRKVGWRTTDTAGGGGCSSSSSVKPQDVLVHYMMVDEAL</sequence>
<reference evidence="1 2" key="1">
    <citation type="submission" date="2022-03" db="EMBL/GenBank/DDBJ databases">
        <authorList>
            <person name="Macdonald S."/>
            <person name="Ahmed S."/>
            <person name="Newling K."/>
        </authorList>
    </citation>
    <scope>NUCLEOTIDE SEQUENCE [LARGE SCALE GENOMIC DNA]</scope>
</reference>
<dbReference type="Proteomes" id="UP001642260">
    <property type="component" value="Unassembled WGS sequence"/>
</dbReference>
<proteinExistence type="predicted"/>
<dbReference type="AlphaFoldDB" id="A0ABC8J7U2"/>
<accession>A0ABC8J7U2</accession>